<accession>E9FZX4</accession>
<reference evidence="2 3" key="1">
    <citation type="journal article" date="2011" name="Science">
        <title>The ecoresponsive genome of Daphnia pulex.</title>
        <authorList>
            <person name="Colbourne J.K."/>
            <person name="Pfrender M.E."/>
            <person name="Gilbert D."/>
            <person name="Thomas W.K."/>
            <person name="Tucker A."/>
            <person name="Oakley T.H."/>
            <person name="Tokishita S."/>
            <person name="Aerts A."/>
            <person name="Arnold G.J."/>
            <person name="Basu M.K."/>
            <person name="Bauer D.J."/>
            <person name="Caceres C.E."/>
            <person name="Carmel L."/>
            <person name="Casola C."/>
            <person name="Choi J.H."/>
            <person name="Detter J.C."/>
            <person name="Dong Q."/>
            <person name="Dusheyko S."/>
            <person name="Eads B.D."/>
            <person name="Frohlich T."/>
            <person name="Geiler-Samerotte K.A."/>
            <person name="Gerlach D."/>
            <person name="Hatcher P."/>
            <person name="Jogdeo S."/>
            <person name="Krijgsveld J."/>
            <person name="Kriventseva E.V."/>
            <person name="Kultz D."/>
            <person name="Laforsch C."/>
            <person name="Lindquist E."/>
            <person name="Lopez J."/>
            <person name="Manak J.R."/>
            <person name="Muller J."/>
            <person name="Pangilinan J."/>
            <person name="Patwardhan R.P."/>
            <person name="Pitluck S."/>
            <person name="Pritham E.J."/>
            <person name="Rechtsteiner A."/>
            <person name="Rho M."/>
            <person name="Rogozin I.B."/>
            <person name="Sakarya O."/>
            <person name="Salamov A."/>
            <person name="Schaack S."/>
            <person name="Shapiro H."/>
            <person name="Shiga Y."/>
            <person name="Skalitzky C."/>
            <person name="Smith Z."/>
            <person name="Souvorov A."/>
            <person name="Sung W."/>
            <person name="Tang Z."/>
            <person name="Tsuchiya D."/>
            <person name="Tu H."/>
            <person name="Vos H."/>
            <person name="Wang M."/>
            <person name="Wolf Y.I."/>
            <person name="Yamagata H."/>
            <person name="Yamada T."/>
            <person name="Ye Y."/>
            <person name="Shaw J.R."/>
            <person name="Andrews J."/>
            <person name="Crease T.J."/>
            <person name="Tang H."/>
            <person name="Lucas S.M."/>
            <person name="Robertson H.M."/>
            <person name="Bork P."/>
            <person name="Koonin E.V."/>
            <person name="Zdobnov E.M."/>
            <person name="Grigoriev I.V."/>
            <person name="Lynch M."/>
            <person name="Boore J.L."/>
        </authorList>
    </citation>
    <scope>NUCLEOTIDE SEQUENCE [LARGE SCALE GENOMIC DNA]</scope>
</reference>
<evidence type="ECO:0000313" key="2">
    <source>
        <dbReference type="EMBL" id="EFX87183.1"/>
    </source>
</evidence>
<keyword evidence="3" id="KW-1185">Reference proteome</keyword>
<feature type="chain" id="PRO_5003237003" evidence="1">
    <location>
        <begin position="20"/>
        <end position="237"/>
    </location>
</feature>
<feature type="signal peptide" evidence="1">
    <location>
        <begin position="1"/>
        <end position="19"/>
    </location>
</feature>
<keyword evidence="1" id="KW-0732">Signal</keyword>
<protein>
    <submittedName>
        <fullName evidence="2">Uncharacterized protein</fullName>
    </submittedName>
</protein>
<evidence type="ECO:0000313" key="3">
    <source>
        <dbReference type="Proteomes" id="UP000000305"/>
    </source>
</evidence>
<sequence>MSVLLFSCLFVSFLSICSGEGPAGFTPYLPPLNHGTSFARLNSLLRFFSRMEPLESAGSYHPYNPYNQYNQYNPYIHGHPQRGWPYYSSPMVPDYIDYHTPAYPAADDMFYPNYPPLFDHRYAGYQQEGPSEFGEMFGSHDALLGTLITDYLLATLSQPAIHQKPKQIPPVIPKPSIGSFGTKGNRVPKPVSFDLAGKDVQPATSVKTLVGSEASAAVSADPVVPPKSLVASTTAHP</sequence>
<organism evidence="2 3">
    <name type="scientific">Daphnia pulex</name>
    <name type="common">Water flea</name>
    <dbReference type="NCBI Taxonomy" id="6669"/>
    <lineage>
        <taxon>Eukaryota</taxon>
        <taxon>Metazoa</taxon>
        <taxon>Ecdysozoa</taxon>
        <taxon>Arthropoda</taxon>
        <taxon>Crustacea</taxon>
        <taxon>Branchiopoda</taxon>
        <taxon>Diplostraca</taxon>
        <taxon>Cladocera</taxon>
        <taxon>Anomopoda</taxon>
        <taxon>Daphniidae</taxon>
        <taxon>Daphnia</taxon>
    </lineage>
</organism>
<dbReference type="Proteomes" id="UP000000305">
    <property type="component" value="Unassembled WGS sequence"/>
</dbReference>
<proteinExistence type="predicted"/>
<name>E9FZX4_DAPPU</name>
<evidence type="ECO:0000256" key="1">
    <source>
        <dbReference type="SAM" id="SignalP"/>
    </source>
</evidence>
<gene>
    <name evidence="2" type="ORF">DAPPUDRAFT_312681</name>
</gene>
<dbReference type="HOGENOM" id="CLU_1171677_0_0_1"/>
<dbReference type="KEGG" id="dpx:DAPPUDRAFT_312681"/>
<dbReference type="InParanoid" id="E9FZX4"/>
<dbReference type="AlphaFoldDB" id="E9FZX4"/>
<dbReference type="EMBL" id="GL732528">
    <property type="protein sequence ID" value="EFX87183.1"/>
    <property type="molecule type" value="Genomic_DNA"/>
</dbReference>